<gene>
    <name evidence="1" type="ORF">CVS27_16115</name>
</gene>
<keyword evidence="2" id="KW-1185">Reference proteome</keyword>
<evidence type="ECO:0000313" key="1">
    <source>
        <dbReference type="EMBL" id="POH72408.1"/>
    </source>
</evidence>
<dbReference type="EMBL" id="PPXC01000014">
    <property type="protein sequence ID" value="POH72408.1"/>
    <property type="molecule type" value="Genomic_DNA"/>
</dbReference>
<dbReference type="Proteomes" id="UP000237061">
    <property type="component" value="Unassembled WGS sequence"/>
</dbReference>
<reference evidence="1 2" key="1">
    <citation type="submission" date="2018-01" db="EMBL/GenBank/DDBJ databases">
        <title>Arthrobacter sp. nov., from glaciers in China.</title>
        <authorList>
            <person name="Liu Q."/>
            <person name="Xin Y.-H."/>
        </authorList>
    </citation>
    <scope>NUCLEOTIDE SEQUENCE [LARGE SCALE GENOMIC DNA]</scope>
    <source>
        <strain evidence="1 2">HLT2-12-2</strain>
    </source>
</reference>
<accession>A0A2S3ZT64</accession>
<proteinExistence type="predicted"/>
<organism evidence="1 2">
    <name type="scientific">Arthrobacter glacialis</name>
    <dbReference type="NCBI Taxonomy" id="1664"/>
    <lineage>
        <taxon>Bacteria</taxon>
        <taxon>Bacillati</taxon>
        <taxon>Actinomycetota</taxon>
        <taxon>Actinomycetes</taxon>
        <taxon>Micrococcales</taxon>
        <taxon>Micrococcaceae</taxon>
        <taxon>Arthrobacter</taxon>
    </lineage>
</organism>
<dbReference type="RefSeq" id="WP_103466864.1">
    <property type="nucleotide sequence ID" value="NZ_PPXC01000014.1"/>
</dbReference>
<name>A0A2S3ZT64_ARTGL</name>
<dbReference type="AlphaFoldDB" id="A0A2S3ZT64"/>
<evidence type="ECO:0000313" key="2">
    <source>
        <dbReference type="Proteomes" id="UP000237061"/>
    </source>
</evidence>
<comment type="caution">
    <text evidence="1">The sequence shown here is derived from an EMBL/GenBank/DDBJ whole genome shotgun (WGS) entry which is preliminary data.</text>
</comment>
<sequence length="170" mass="17618">MPSSSVSASSLDSEISPHAKGTTLKFECNNPIGAGLTAADLGAGTEKPGVPEVLYINTTSTGTGPNQWGDGVTSDGLQFQKMGLVMKAGTAFTLSVPTEKRGRTKIGWSNSGYTLADELVIPGCTSAQANANWIVYPGGFWLKEPGGVPLEATTDQTTQTIYSPIGKTCS</sequence>
<protein>
    <submittedName>
        <fullName evidence="1">Uncharacterized protein</fullName>
    </submittedName>
</protein>